<dbReference type="Proteomes" id="UP000092730">
    <property type="component" value="Chromosome 3"/>
</dbReference>
<name>A0A1B9FT26_9TREE</name>
<comment type="similarity">
    <text evidence="2">Belongs to the eukaryotic RPC9 RNA polymerase subunit family.</text>
</comment>
<dbReference type="InterPro" id="IPR010997">
    <property type="entry name" value="HRDC-like_sf"/>
</dbReference>
<dbReference type="SUPFAM" id="SSF47819">
    <property type="entry name" value="HRDC-like"/>
    <property type="match status" value="1"/>
</dbReference>
<evidence type="ECO:0000256" key="7">
    <source>
        <dbReference type="SAM" id="MobiDB-lite"/>
    </source>
</evidence>
<feature type="region of interest" description="Disordered" evidence="7">
    <location>
        <begin position="220"/>
        <end position="240"/>
    </location>
</feature>
<reference evidence="10" key="4">
    <citation type="submission" date="2024-02" db="EMBL/GenBank/DDBJ databases">
        <title>Comparative genomics of Cryptococcus and Kwoniella reveals pathogenesis evolution and contrasting modes of karyotype evolution via chromosome fusion or intercentromeric recombination.</title>
        <authorList>
            <person name="Coelho M.A."/>
            <person name="David-Palma M."/>
            <person name="Shea T."/>
            <person name="Bowers K."/>
            <person name="McGinley-Smith S."/>
            <person name="Mohammad A.W."/>
            <person name="Gnirke A."/>
            <person name="Yurkov A.M."/>
            <person name="Nowrousian M."/>
            <person name="Sun S."/>
            <person name="Cuomo C.A."/>
            <person name="Heitman J."/>
        </authorList>
    </citation>
    <scope>NUCLEOTIDE SEQUENCE</scope>
    <source>
        <strain evidence="10">CBS 10118</strain>
    </source>
</reference>
<feature type="region of interest" description="Disordered" evidence="7">
    <location>
        <begin position="47"/>
        <end position="67"/>
    </location>
</feature>
<dbReference type="InterPro" id="IPR006590">
    <property type="entry name" value="RNA_pol_Rpb4/RPC9_core"/>
</dbReference>
<reference evidence="9" key="1">
    <citation type="submission" date="2013-07" db="EMBL/GenBank/DDBJ databases">
        <title>The Genome Sequence of Cryptococcus bestiolae CBS10118.</title>
        <authorList>
            <consortium name="The Broad Institute Genome Sequencing Platform"/>
            <person name="Cuomo C."/>
            <person name="Litvintseva A."/>
            <person name="Chen Y."/>
            <person name="Heitman J."/>
            <person name="Sun S."/>
            <person name="Springer D."/>
            <person name="Dromer F."/>
            <person name="Young S.K."/>
            <person name="Zeng Q."/>
            <person name="Gargeya S."/>
            <person name="Fitzgerald M."/>
            <person name="Abouelleil A."/>
            <person name="Alvarado L."/>
            <person name="Berlin A.M."/>
            <person name="Chapman S.B."/>
            <person name="Dewar J."/>
            <person name="Goldberg J."/>
            <person name="Griggs A."/>
            <person name="Gujja S."/>
            <person name="Hansen M."/>
            <person name="Howarth C."/>
            <person name="Imamovic A."/>
            <person name="Larimer J."/>
            <person name="McCowan C."/>
            <person name="Murphy C."/>
            <person name="Pearson M."/>
            <person name="Priest M."/>
            <person name="Roberts A."/>
            <person name="Saif S."/>
            <person name="Shea T."/>
            <person name="Sykes S."/>
            <person name="Wortman J."/>
            <person name="Nusbaum C."/>
            <person name="Birren B."/>
        </authorList>
    </citation>
    <scope>NUCLEOTIDE SEQUENCE [LARGE SCALE GENOMIC DNA]</scope>
    <source>
        <strain evidence="9">CBS 10118</strain>
    </source>
</reference>
<dbReference type="VEuPathDB" id="FungiDB:I302_08697"/>
<evidence type="ECO:0000256" key="1">
    <source>
        <dbReference type="ARBA" id="ARBA00004123"/>
    </source>
</evidence>
<keyword evidence="6" id="KW-0539">Nucleus</keyword>
<evidence type="ECO:0000256" key="2">
    <source>
        <dbReference type="ARBA" id="ARBA00006898"/>
    </source>
</evidence>
<dbReference type="AlphaFoldDB" id="A0A1B9FT26"/>
<protein>
    <recommendedName>
        <fullName evidence="3">DNA-directed RNA polymerase III subunit RPC9</fullName>
    </recommendedName>
</protein>
<dbReference type="KEGG" id="kbi:30213096"/>
<dbReference type="GO" id="GO:0006384">
    <property type="term" value="P:transcription initiation at RNA polymerase III promoter"/>
    <property type="evidence" value="ECO:0007669"/>
    <property type="project" value="InterPro"/>
</dbReference>
<dbReference type="InterPro" id="IPR038324">
    <property type="entry name" value="Rpb4/RPC9_sf"/>
</dbReference>
<evidence type="ECO:0000313" key="10">
    <source>
        <dbReference type="EMBL" id="WVW83397.1"/>
    </source>
</evidence>
<dbReference type="GO" id="GO:0000166">
    <property type="term" value="F:nucleotide binding"/>
    <property type="evidence" value="ECO:0007669"/>
    <property type="project" value="InterPro"/>
</dbReference>
<dbReference type="GeneID" id="30213096"/>
<accession>A0A1B9FT26</accession>
<evidence type="ECO:0000256" key="3">
    <source>
        <dbReference type="ARBA" id="ARBA00016672"/>
    </source>
</evidence>
<dbReference type="InterPro" id="IPR005574">
    <property type="entry name" value="Rpb4/RPC9"/>
</dbReference>
<dbReference type="PANTHER" id="PTHR15561:SF0">
    <property type="entry name" value="DNA-DIRECTED RNA POLYMERASE III SUBUNIT RPC9"/>
    <property type="match status" value="1"/>
</dbReference>
<evidence type="ECO:0000256" key="6">
    <source>
        <dbReference type="ARBA" id="ARBA00023242"/>
    </source>
</evidence>
<gene>
    <name evidence="9" type="ORF">I302_08697</name>
    <name evidence="10" type="ORF">I302_105416</name>
</gene>
<comment type="subcellular location">
    <subcellularLocation>
        <location evidence="1">Nucleus</location>
    </subcellularLocation>
</comment>
<evidence type="ECO:0000256" key="4">
    <source>
        <dbReference type="ARBA" id="ARBA00022478"/>
    </source>
</evidence>
<evidence type="ECO:0000313" key="9">
    <source>
        <dbReference type="EMBL" id="OCF21918.1"/>
    </source>
</evidence>
<feature type="compositionally biased region" description="Acidic residues" evidence="7">
    <location>
        <begin position="230"/>
        <end position="240"/>
    </location>
</feature>
<evidence type="ECO:0000256" key="5">
    <source>
        <dbReference type="ARBA" id="ARBA00023163"/>
    </source>
</evidence>
<dbReference type="InterPro" id="IPR038846">
    <property type="entry name" value="RPC9"/>
</dbReference>
<reference evidence="10" key="2">
    <citation type="submission" date="2013-07" db="EMBL/GenBank/DDBJ databases">
        <authorList>
            <consortium name="The Broad Institute Genome Sequencing Platform"/>
            <person name="Cuomo C."/>
            <person name="Litvintseva A."/>
            <person name="Chen Y."/>
            <person name="Heitman J."/>
            <person name="Sun S."/>
            <person name="Springer D."/>
            <person name="Dromer F."/>
            <person name="Young S.K."/>
            <person name="Zeng Q."/>
            <person name="Gargeya S."/>
            <person name="Fitzgerald M."/>
            <person name="Abouelleil A."/>
            <person name="Alvarado L."/>
            <person name="Berlin A.M."/>
            <person name="Chapman S.B."/>
            <person name="Dewar J."/>
            <person name="Goldberg J."/>
            <person name="Griggs A."/>
            <person name="Gujja S."/>
            <person name="Hansen M."/>
            <person name="Howarth C."/>
            <person name="Imamovic A."/>
            <person name="Larimer J."/>
            <person name="McCowan C."/>
            <person name="Murphy C."/>
            <person name="Pearson M."/>
            <person name="Priest M."/>
            <person name="Roberts A."/>
            <person name="Saif S."/>
            <person name="Shea T."/>
            <person name="Sykes S."/>
            <person name="Wortman J."/>
            <person name="Nusbaum C."/>
            <person name="Birren B."/>
        </authorList>
    </citation>
    <scope>NUCLEOTIDE SEQUENCE</scope>
    <source>
        <strain evidence="10">CBS 10118</strain>
    </source>
</reference>
<dbReference type="EMBL" id="CP144543">
    <property type="protein sequence ID" value="WVW83397.1"/>
    <property type="molecule type" value="Genomic_DNA"/>
</dbReference>
<dbReference type="GO" id="GO:0005666">
    <property type="term" value="C:RNA polymerase III complex"/>
    <property type="evidence" value="ECO:0007669"/>
    <property type="project" value="InterPro"/>
</dbReference>
<keyword evidence="4" id="KW-0240">DNA-directed RNA polymerase</keyword>
<dbReference type="Pfam" id="PF03874">
    <property type="entry name" value="RNA_pol_Rpb4"/>
    <property type="match status" value="1"/>
</dbReference>
<keyword evidence="5" id="KW-0804">Transcription</keyword>
<dbReference type="OrthoDB" id="1746530at2759"/>
<feature type="domain" description="RNA polymerase Rpb4/RPC9 core" evidence="8">
    <location>
        <begin position="42"/>
        <end position="177"/>
    </location>
</feature>
<dbReference type="STRING" id="1296100.A0A1B9FT26"/>
<reference evidence="9" key="3">
    <citation type="submission" date="2014-01" db="EMBL/GenBank/DDBJ databases">
        <title>Evolution of pathogenesis and genome organization in the Tremellales.</title>
        <authorList>
            <person name="Cuomo C."/>
            <person name="Litvintseva A."/>
            <person name="Heitman J."/>
            <person name="Chen Y."/>
            <person name="Sun S."/>
            <person name="Springer D."/>
            <person name="Dromer F."/>
            <person name="Young S."/>
            <person name="Zeng Q."/>
            <person name="Chapman S."/>
            <person name="Gujja S."/>
            <person name="Saif S."/>
            <person name="Birren B."/>
        </authorList>
    </citation>
    <scope>NUCLEOTIDE SEQUENCE</scope>
    <source>
        <strain evidence="9">CBS 10118</strain>
    </source>
</reference>
<evidence type="ECO:0000259" key="8">
    <source>
        <dbReference type="SMART" id="SM00657"/>
    </source>
</evidence>
<dbReference type="PANTHER" id="PTHR15561">
    <property type="entry name" value="CALCITONIN GENE-RELATED PEPTIDE-RECEPTOR COMPONENT PROTEIN"/>
    <property type="match status" value="1"/>
</dbReference>
<organism evidence="9">
    <name type="scientific">Kwoniella bestiolae CBS 10118</name>
    <dbReference type="NCBI Taxonomy" id="1296100"/>
    <lineage>
        <taxon>Eukaryota</taxon>
        <taxon>Fungi</taxon>
        <taxon>Dikarya</taxon>
        <taxon>Basidiomycota</taxon>
        <taxon>Agaricomycotina</taxon>
        <taxon>Tremellomycetes</taxon>
        <taxon>Tremellales</taxon>
        <taxon>Cryptococcaceae</taxon>
        <taxon>Kwoniella</taxon>
    </lineage>
</organism>
<dbReference type="RefSeq" id="XP_019042988.1">
    <property type="nucleotide sequence ID" value="XM_019195275.1"/>
</dbReference>
<dbReference type="Gene3D" id="1.20.1250.40">
    <property type="match status" value="1"/>
</dbReference>
<keyword evidence="11" id="KW-1185">Reference proteome</keyword>
<sequence>MKISNTAPLHLSNQEVLTHFLNLKEDNDALVQSINLQKARDKAFAKKKYPLERDNPEDDDPSLLEPLSAEEERKLNIAERRGMSDELIWVQNEVINFLCQPYNPTSRQTADGVARLADELQDHQLTKAEVLQITNLAPTEVVELYAIIEEPDTRYYPDASAKLEEIATQIKTTLLPVPPPELAQWTGHGAGGETQGYEHGYVEQDEMEMAAMGMDDQEYVFEGGRGGEGGVDDEQDESMD</sequence>
<evidence type="ECO:0000313" key="11">
    <source>
        <dbReference type="Proteomes" id="UP000092730"/>
    </source>
</evidence>
<dbReference type="SMART" id="SM00657">
    <property type="entry name" value="RPOL4c"/>
    <property type="match status" value="1"/>
</dbReference>
<dbReference type="EMBL" id="KI894026">
    <property type="protein sequence ID" value="OCF21918.1"/>
    <property type="molecule type" value="Genomic_DNA"/>
</dbReference>
<proteinExistence type="inferred from homology"/>